<gene>
    <name evidence="1" type="ORF">LCGC14_3059220</name>
</gene>
<sequence>MTNEIDLNTFSSFEKRLMWIEVGDAPMAVPYSISRRSGFTAVMVADAIKHLMFGIWALANFEAWQNTEKWDDWRQTETDAPELPVATHGEARVLIFCDIPVKVGNNIIPFQLNIFTEYTSA</sequence>
<feature type="non-terminal residue" evidence="1">
    <location>
        <position position="121"/>
    </location>
</feature>
<proteinExistence type="predicted"/>
<dbReference type="AlphaFoldDB" id="A0A0F8X7Q2"/>
<accession>A0A0F8X7Q2</accession>
<protein>
    <submittedName>
        <fullName evidence="1">Uncharacterized protein</fullName>
    </submittedName>
</protein>
<comment type="caution">
    <text evidence="1">The sequence shown here is derived from an EMBL/GenBank/DDBJ whole genome shotgun (WGS) entry which is preliminary data.</text>
</comment>
<dbReference type="EMBL" id="LAZR01064727">
    <property type="protein sequence ID" value="KKK56965.1"/>
    <property type="molecule type" value="Genomic_DNA"/>
</dbReference>
<reference evidence="1" key="1">
    <citation type="journal article" date="2015" name="Nature">
        <title>Complex archaea that bridge the gap between prokaryotes and eukaryotes.</title>
        <authorList>
            <person name="Spang A."/>
            <person name="Saw J.H."/>
            <person name="Jorgensen S.L."/>
            <person name="Zaremba-Niedzwiedzka K."/>
            <person name="Martijn J."/>
            <person name="Lind A.E."/>
            <person name="van Eijk R."/>
            <person name="Schleper C."/>
            <person name="Guy L."/>
            <person name="Ettema T.J."/>
        </authorList>
    </citation>
    <scope>NUCLEOTIDE SEQUENCE</scope>
</reference>
<name>A0A0F8X7Q2_9ZZZZ</name>
<organism evidence="1">
    <name type="scientific">marine sediment metagenome</name>
    <dbReference type="NCBI Taxonomy" id="412755"/>
    <lineage>
        <taxon>unclassified sequences</taxon>
        <taxon>metagenomes</taxon>
        <taxon>ecological metagenomes</taxon>
    </lineage>
</organism>
<evidence type="ECO:0000313" key="1">
    <source>
        <dbReference type="EMBL" id="KKK56965.1"/>
    </source>
</evidence>